<dbReference type="SUPFAM" id="SSF47323">
    <property type="entry name" value="Anticodon-binding domain of a subclass of class I aminoacyl-tRNA synthetases"/>
    <property type="match status" value="1"/>
</dbReference>
<name>A0A9W6D5E9_9BACT</name>
<evidence type="ECO:0000256" key="8">
    <source>
        <dbReference type="ARBA" id="ARBA00022840"/>
    </source>
</evidence>
<dbReference type="FunFam" id="2.40.50.140:FF:000042">
    <property type="entry name" value="Methionine--tRNA ligase"/>
    <property type="match status" value="1"/>
</dbReference>
<evidence type="ECO:0000256" key="1">
    <source>
        <dbReference type="ARBA" id="ARBA00003314"/>
    </source>
</evidence>
<dbReference type="GO" id="GO:0046872">
    <property type="term" value="F:metal ion binding"/>
    <property type="evidence" value="ECO:0007669"/>
    <property type="project" value="UniProtKB-KW"/>
</dbReference>
<dbReference type="InterPro" id="IPR014729">
    <property type="entry name" value="Rossmann-like_a/b/a_fold"/>
</dbReference>
<keyword evidence="17" id="KW-1185">Reference proteome</keyword>
<dbReference type="InterPro" id="IPR014758">
    <property type="entry name" value="Met-tRNA_synth"/>
</dbReference>
<keyword evidence="13" id="KW-0479">Metal-binding</keyword>
<accession>A0A9W6D5E9</accession>
<dbReference type="Pfam" id="PF01588">
    <property type="entry name" value="tRNA_bind"/>
    <property type="match status" value="1"/>
</dbReference>
<dbReference type="HAMAP" id="MF_01228">
    <property type="entry name" value="Met_tRNA_synth_type2"/>
    <property type="match status" value="1"/>
</dbReference>
<dbReference type="PANTHER" id="PTHR43326:SF1">
    <property type="entry name" value="METHIONINE--TRNA LIGASE, MITOCHONDRIAL"/>
    <property type="match status" value="1"/>
</dbReference>
<dbReference type="SUPFAM" id="SSF52374">
    <property type="entry name" value="Nucleotidylyl transferase"/>
    <property type="match status" value="1"/>
</dbReference>
<dbReference type="NCBIfam" id="TIGR00399">
    <property type="entry name" value="metG_C_term"/>
    <property type="match status" value="1"/>
</dbReference>
<dbReference type="GO" id="GO:0004825">
    <property type="term" value="F:methionine-tRNA ligase activity"/>
    <property type="evidence" value="ECO:0007669"/>
    <property type="project" value="UniProtKB-UniRule"/>
</dbReference>
<dbReference type="PROSITE" id="PS50886">
    <property type="entry name" value="TRBD"/>
    <property type="match status" value="1"/>
</dbReference>
<dbReference type="InterPro" id="IPR041872">
    <property type="entry name" value="Anticodon_Met"/>
</dbReference>
<protein>
    <recommendedName>
        <fullName evidence="13">Methionine--tRNA ligase</fullName>
        <ecNumber evidence="13">6.1.1.10</ecNumber>
    </recommendedName>
    <alternativeName>
        <fullName evidence="13">Methionyl-tRNA synthetase</fullName>
        <shortName evidence="13">MetRS</shortName>
    </alternativeName>
</protein>
<dbReference type="Gene3D" id="3.40.50.620">
    <property type="entry name" value="HUPs"/>
    <property type="match status" value="1"/>
</dbReference>
<dbReference type="GO" id="GO:0000049">
    <property type="term" value="F:tRNA binding"/>
    <property type="evidence" value="ECO:0007669"/>
    <property type="project" value="UniProtKB-UniRule"/>
</dbReference>
<evidence type="ECO:0000313" key="17">
    <source>
        <dbReference type="Proteomes" id="UP001144372"/>
    </source>
</evidence>
<comment type="catalytic activity">
    <reaction evidence="12 13">
        <text>tRNA(Met) + L-methionine + ATP = L-methionyl-tRNA(Met) + AMP + diphosphate</text>
        <dbReference type="Rhea" id="RHEA:13481"/>
        <dbReference type="Rhea" id="RHEA-COMP:9667"/>
        <dbReference type="Rhea" id="RHEA-COMP:9698"/>
        <dbReference type="ChEBI" id="CHEBI:30616"/>
        <dbReference type="ChEBI" id="CHEBI:33019"/>
        <dbReference type="ChEBI" id="CHEBI:57844"/>
        <dbReference type="ChEBI" id="CHEBI:78442"/>
        <dbReference type="ChEBI" id="CHEBI:78530"/>
        <dbReference type="ChEBI" id="CHEBI:456215"/>
        <dbReference type="EC" id="6.1.1.10"/>
    </reaction>
</comment>
<proteinExistence type="inferred from homology"/>
<evidence type="ECO:0000256" key="7">
    <source>
        <dbReference type="ARBA" id="ARBA00022741"/>
    </source>
</evidence>
<dbReference type="GO" id="GO:0005524">
    <property type="term" value="F:ATP binding"/>
    <property type="evidence" value="ECO:0007669"/>
    <property type="project" value="UniProtKB-UniRule"/>
</dbReference>
<keyword evidence="6 13" id="KW-0436">Ligase</keyword>
<feature type="binding site" evidence="13">
    <location>
        <position position="143"/>
    </location>
    <ligand>
        <name>Zn(2+)</name>
        <dbReference type="ChEBI" id="CHEBI:29105"/>
    </ligand>
</feature>
<dbReference type="InterPro" id="IPR009080">
    <property type="entry name" value="tRNAsynth_Ia_anticodon-bd"/>
</dbReference>
<keyword evidence="10 13" id="KW-0648">Protein biosynthesis</keyword>
<dbReference type="InterPro" id="IPR002547">
    <property type="entry name" value="tRNA-bd_dom"/>
</dbReference>
<dbReference type="FunFam" id="2.170.220.10:FF:000003">
    <property type="entry name" value="Methionine--tRNA ligase"/>
    <property type="match status" value="1"/>
</dbReference>
<comment type="caution">
    <text evidence="13">Lacks conserved residue(s) required for the propagation of feature annotation.</text>
</comment>
<keyword evidence="7 13" id="KW-0547">Nucleotide-binding</keyword>
<dbReference type="InterPro" id="IPR015413">
    <property type="entry name" value="Methionyl/Leucyl_tRNA_Synth"/>
</dbReference>
<comment type="similarity">
    <text evidence="13">Belongs to the class-I aminoacyl-tRNA synthetase family. MetG type 2A subfamily.</text>
</comment>
<feature type="region of interest" description="Disordered" evidence="14">
    <location>
        <begin position="515"/>
        <end position="548"/>
    </location>
</feature>
<reference evidence="16" key="1">
    <citation type="submission" date="2022-12" db="EMBL/GenBank/DDBJ databases">
        <title>Reference genome sequencing for broad-spectrum identification of bacterial and archaeal isolates by mass spectrometry.</title>
        <authorList>
            <person name="Sekiguchi Y."/>
            <person name="Tourlousse D.M."/>
        </authorList>
    </citation>
    <scope>NUCLEOTIDE SEQUENCE</scope>
    <source>
        <strain evidence="16">ASRB1</strain>
    </source>
</reference>
<feature type="binding site" evidence="13">
    <location>
        <position position="146"/>
    </location>
    <ligand>
        <name>Zn(2+)</name>
        <dbReference type="ChEBI" id="CHEBI:29105"/>
    </ligand>
</feature>
<evidence type="ECO:0000256" key="12">
    <source>
        <dbReference type="ARBA" id="ARBA00047364"/>
    </source>
</evidence>
<evidence type="ECO:0000256" key="2">
    <source>
        <dbReference type="ARBA" id="ARBA00004496"/>
    </source>
</evidence>
<dbReference type="EC" id="6.1.1.10" evidence="13"/>
<evidence type="ECO:0000256" key="4">
    <source>
        <dbReference type="ARBA" id="ARBA00022490"/>
    </source>
</evidence>
<evidence type="ECO:0000256" key="3">
    <source>
        <dbReference type="ARBA" id="ARBA00011738"/>
    </source>
</evidence>
<dbReference type="CDD" id="cd02800">
    <property type="entry name" value="tRNA_bind_EcMetRS_like"/>
    <property type="match status" value="1"/>
</dbReference>
<dbReference type="Pfam" id="PF09334">
    <property type="entry name" value="tRNA-synt_1g"/>
    <property type="match status" value="2"/>
</dbReference>
<dbReference type="InterPro" id="IPR012340">
    <property type="entry name" value="NA-bd_OB-fold"/>
</dbReference>
<gene>
    <name evidence="13 16" type="primary">metG</name>
    <name evidence="16" type="ORF">DAMNIGENAA_19750</name>
</gene>
<keyword evidence="11 13" id="KW-0030">Aminoacyl-tRNA synthetase</keyword>
<dbReference type="GO" id="GO:0006431">
    <property type="term" value="P:methionyl-tRNA aminoacylation"/>
    <property type="evidence" value="ECO:0007669"/>
    <property type="project" value="UniProtKB-UniRule"/>
</dbReference>
<feature type="short sequence motif" description="'KMSKS' region" evidence="13">
    <location>
        <begin position="295"/>
        <end position="299"/>
    </location>
</feature>
<keyword evidence="13" id="KW-0862">Zinc</keyword>
<dbReference type="InterPro" id="IPR004495">
    <property type="entry name" value="Met-tRNA-synth_bsu_C"/>
</dbReference>
<dbReference type="RefSeq" id="WP_281793846.1">
    <property type="nucleotide sequence ID" value="NZ_BSDR01000001.1"/>
</dbReference>
<dbReference type="FunFam" id="1.10.730.10:FF:000026">
    <property type="entry name" value="Methionine--tRNA ligase"/>
    <property type="match status" value="1"/>
</dbReference>
<feature type="compositionally biased region" description="Basic and acidic residues" evidence="14">
    <location>
        <begin position="533"/>
        <end position="546"/>
    </location>
</feature>
<evidence type="ECO:0000256" key="11">
    <source>
        <dbReference type="ARBA" id="ARBA00023146"/>
    </source>
</evidence>
<evidence type="ECO:0000256" key="6">
    <source>
        <dbReference type="ARBA" id="ARBA00022598"/>
    </source>
</evidence>
<dbReference type="CDD" id="cd07957">
    <property type="entry name" value="Anticodon_Ia_Met"/>
    <property type="match status" value="1"/>
</dbReference>
<evidence type="ECO:0000256" key="14">
    <source>
        <dbReference type="SAM" id="MobiDB-lite"/>
    </source>
</evidence>
<evidence type="ECO:0000259" key="15">
    <source>
        <dbReference type="PROSITE" id="PS50886"/>
    </source>
</evidence>
<dbReference type="InterPro" id="IPR033911">
    <property type="entry name" value="MetRS_core"/>
</dbReference>
<dbReference type="Gene3D" id="2.40.50.140">
    <property type="entry name" value="Nucleic acid-binding proteins"/>
    <property type="match status" value="1"/>
</dbReference>
<evidence type="ECO:0000256" key="13">
    <source>
        <dbReference type="HAMAP-Rule" id="MF_01228"/>
    </source>
</evidence>
<keyword evidence="9 13" id="KW-0694">RNA-binding</keyword>
<comment type="caution">
    <text evidence="16">The sequence shown here is derived from an EMBL/GenBank/DDBJ whole genome shotgun (WGS) entry which is preliminary data.</text>
</comment>
<dbReference type="CDD" id="cd00814">
    <property type="entry name" value="MetRS_core"/>
    <property type="match status" value="1"/>
</dbReference>
<dbReference type="EMBL" id="BSDR01000001">
    <property type="protein sequence ID" value="GLI34542.1"/>
    <property type="molecule type" value="Genomic_DNA"/>
</dbReference>
<keyword evidence="4 13" id="KW-0963">Cytoplasm</keyword>
<dbReference type="NCBIfam" id="NF008900">
    <property type="entry name" value="PRK12267.1"/>
    <property type="match status" value="1"/>
</dbReference>
<keyword evidence="8 13" id="KW-0067">ATP-binding</keyword>
<dbReference type="Gene3D" id="2.170.220.10">
    <property type="match status" value="1"/>
</dbReference>
<dbReference type="SUPFAM" id="SSF50249">
    <property type="entry name" value="Nucleic acid-binding proteins"/>
    <property type="match status" value="1"/>
</dbReference>
<keyword evidence="5 13" id="KW-0820">tRNA-binding</keyword>
<dbReference type="NCBIfam" id="TIGR00398">
    <property type="entry name" value="metG"/>
    <property type="match status" value="1"/>
</dbReference>
<evidence type="ECO:0000313" key="16">
    <source>
        <dbReference type="EMBL" id="GLI34542.1"/>
    </source>
</evidence>
<sequence>MERFYVSTPIYYVNAEPHIGHAYTTIVADVMNRFHKLLGYKTFFLTGTDEHGDKIAQAAQDSGTDPKSYADRISQLFRETWPKLNISNDHFIRTTDPEHIQVVQNILQKVYDSGDIYFSTYKGLYCVGCERFYTEKELVDGKCPDHDKEPIEREEANYFFRMSKYQDWLIQHIESHPDFIRPERYRNEVLAFLREPLEDLCISRPKERLSWGIPLPFDDRYVTYVWFDALINYVSALNYPDGPLFHEFWPVVQHTIAKDILKPHGIYWPTMIKAAGFAPYQHLNVHGYWKTSEGKMSKSRGTVVRPLDLVPIYGLDAFRYFLMREMVFGLDSNFSEEALVQRLNADLANDLGNLYSRTLAMTAKYFEGKIPPFGAEPDDMDRALMAQVENATKQFVEEIPKLGYHKALMAIWECISAANKYIDHVGPWNLAKDPQQHSHLQTVIRILLELNKTVAVLISPFMPETSEKMLERLGIPKKALDLRLKDDAAWGTLQEGNPVQKGESLFPRVELKEHKGEKPAGEQPKQPSKKQPPVKESREKEEEKPENISFDAFKQVDLRVGLVKEAERIPKSKKLLRLIVDIGEERQVVAGIAETHAPEDLVGKQVVIVANLQPAKLMGVESHGMVLAVRDGESLHLLTPEKPVTPGRRIS</sequence>
<dbReference type="Pfam" id="PF19303">
    <property type="entry name" value="Anticodon_3"/>
    <property type="match status" value="1"/>
</dbReference>
<evidence type="ECO:0000256" key="9">
    <source>
        <dbReference type="ARBA" id="ARBA00022884"/>
    </source>
</evidence>
<feature type="binding site" evidence="13">
    <location>
        <position position="129"/>
    </location>
    <ligand>
        <name>Zn(2+)</name>
        <dbReference type="ChEBI" id="CHEBI:29105"/>
    </ligand>
</feature>
<feature type="short sequence motif" description="'HIGH' region" evidence="13">
    <location>
        <begin position="11"/>
        <end position="21"/>
    </location>
</feature>
<comment type="function">
    <text evidence="1 13">Is required not only for elongation of protein synthesis but also for the initiation of all mRNA translation through initiator tRNA(fMet) aminoacylation.</text>
</comment>
<feature type="domain" description="TRNA-binding" evidence="15">
    <location>
        <begin position="552"/>
        <end position="651"/>
    </location>
</feature>
<evidence type="ECO:0000256" key="5">
    <source>
        <dbReference type="ARBA" id="ARBA00022555"/>
    </source>
</evidence>
<comment type="cofactor">
    <cofactor evidence="13">
        <name>Zn(2+)</name>
        <dbReference type="ChEBI" id="CHEBI:29105"/>
    </cofactor>
    <text evidence="13">Binds 1 zinc ion per subunit.</text>
</comment>
<comment type="subcellular location">
    <subcellularLocation>
        <location evidence="2 13">Cytoplasm</location>
    </subcellularLocation>
</comment>
<dbReference type="Gene3D" id="1.10.730.10">
    <property type="entry name" value="Isoleucyl-tRNA Synthetase, Domain 1"/>
    <property type="match status" value="1"/>
</dbReference>
<dbReference type="Proteomes" id="UP001144372">
    <property type="component" value="Unassembled WGS sequence"/>
</dbReference>
<dbReference type="PANTHER" id="PTHR43326">
    <property type="entry name" value="METHIONYL-TRNA SYNTHETASE"/>
    <property type="match status" value="1"/>
</dbReference>
<dbReference type="GO" id="GO:0005737">
    <property type="term" value="C:cytoplasm"/>
    <property type="evidence" value="ECO:0007669"/>
    <property type="project" value="UniProtKB-SubCell"/>
</dbReference>
<comment type="subunit">
    <text evidence="3 13">Homodimer.</text>
</comment>
<feature type="binding site" evidence="13">
    <location>
        <position position="126"/>
    </location>
    <ligand>
        <name>Zn(2+)</name>
        <dbReference type="ChEBI" id="CHEBI:29105"/>
    </ligand>
</feature>
<dbReference type="AlphaFoldDB" id="A0A9W6D5E9"/>
<organism evidence="16 17">
    <name type="scientific">Desulforhabdus amnigena</name>
    <dbReference type="NCBI Taxonomy" id="40218"/>
    <lineage>
        <taxon>Bacteria</taxon>
        <taxon>Pseudomonadati</taxon>
        <taxon>Thermodesulfobacteriota</taxon>
        <taxon>Syntrophobacteria</taxon>
        <taxon>Syntrophobacterales</taxon>
        <taxon>Syntrophobacteraceae</taxon>
        <taxon>Desulforhabdus</taxon>
    </lineage>
</organism>
<dbReference type="InterPro" id="IPR023457">
    <property type="entry name" value="Met-tRNA_synth_2"/>
</dbReference>
<evidence type="ECO:0000256" key="10">
    <source>
        <dbReference type="ARBA" id="ARBA00022917"/>
    </source>
</evidence>
<dbReference type="PRINTS" id="PR01041">
    <property type="entry name" value="TRNASYNTHMET"/>
</dbReference>